<name>A0AAV7N4T0_PLEWA</name>
<feature type="compositionally biased region" description="Basic and acidic residues" evidence="1">
    <location>
        <begin position="1"/>
        <end position="11"/>
    </location>
</feature>
<comment type="caution">
    <text evidence="2">The sequence shown here is derived from an EMBL/GenBank/DDBJ whole genome shotgun (WGS) entry which is preliminary data.</text>
</comment>
<evidence type="ECO:0000256" key="1">
    <source>
        <dbReference type="SAM" id="MobiDB-lite"/>
    </source>
</evidence>
<dbReference type="AlphaFoldDB" id="A0AAV7N4T0"/>
<feature type="region of interest" description="Disordered" evidence="1">
    <location>
        <begin position="1"/>
        <end position="32"/>
    </location>
</feature>
<accession>A0AAV7N4T0</accession>
<evidence type="ECO:0000313" key="2">
    <source>
        <dbReference type="EMBL" id="KAJ1109532.1"/>
    </source>
</evidence>
<evidence type="ECO:0000313" key="3">
    <source>
        <dbReference type="Proteomes" id="UP001066276"/>
    </source>
</evidence>
<proteinExistence type="predicted"/>
<organism evidence="2 3">
    <name type="scientific">Pleurodeles waltl</name>
    <name type="common">Iberian ribbed newt</name>
    <dbReference type="NCBI Taxonomy" id="8319"/>
    <lineage>
        <taxon>Eukaryota</taxon>
        <taxon>Metazoa</taxon>
        <taxon>Chordata</taxon>
        <taxon>Craniata</taxon>
        <taxon>Vertebrata</taxon>
        <taxon>Euteleostomi</taxon>
        <taxon>Amphibia</taxon>
        <taxon>Batrachia</taxon>
        <taxon>Caudata</taxon>
        <taxon>Salamandroidea</taxon>
        <taxon>Salamandridae</taxon>
        <taxon>Pleurodelinae</taxon>
        <taxon>Pleurodeles</taxon>
    </lineage>
</organism>
<dbReference type="EMBL" id="JANPWB010000013">
    <property type="protein sequence ID" value="KAJ1109532.1"/>
    <property type="molecule type" value="Genomic_DNA"/>
</dbReference>
<dbReference type="Proteomes" id="UP001066276">
    <property type="component" value="Chromosome 9"/>
</dbReference>
<reference evidence="2" key="1">
    <citation type="journal article" date="2022" name="bioRxiv">
        <title>Sequencing and chromosome-scale assembly of the giantPleurodeles waltlgenome.</title>
        <authorList>
            <person name="Brown T."/>
            <person name="Elewa A."/>
            <person name="Iarovenko S."/>
            <person name="Subramanian E."/>
            <person name="Araus A.J."/>
            <person name="Petzold A."/>
            <person name="Susuki M."/>
            <person name="Suzuki K.-i.T."/>
            <person name="Hayashi T."/>
            <person name="Toyoda A."/>
            <person name="Oliveira C."/>
            <person name="Osipova E."/>
            <person name="Leigh N.D."/>
            <person name="Simon A."/>
            <person name="Yun M.H."/>
        </authorList>
    </citation>
    <scope>NUCLEOTIDE SEQUENCE</scope>
    <source>
        <strain evidence="2">20211129_DDA</strain>
        <tissue evidence="2">Liver</tissue>
    </source>
</reference>
<sequence>MRNAGSRDGRWIRRGGPSGGLQQHVGGLLSRPEAPGCPLRNLSCLVIMEKPRTKHVGHSHPPLESSEETDPSLTSIHLHLAKIVTTIVDMRDTPQQDISEVLVGLGLLQADHCKVADRVRIVETTVEELQPEHKALADQVTDLAEKVRGLEDWAEDAEGWNHRNSFRVV</sequence>
<gene>
    <name evidence="2" type="ORF">NDU88_006892</name>
</gene>
<keyword evidence="3" id="KW-1185">Reference proteome</keyword>
<protein>
    <submittedName>
        <fullName evidence="2">Uncharacterized protein</fullName>
    </submittedName>
</protein>